<proteinExistence type="predicted"/>
<evidence type="ECO:0000313" key="3">
    <source>
        <dbReference type="Proteomes" id="UP000237000"/>
    </source>
</evidence>
<gene>
    <name evidence="2" type="ORF">TorRG33x02_100350</name>
</gene>
<dbReference type="EMBL" id="JXTC01000053">
    <property type="protein sequence ID" value="PON94297.1"/>
    <property type="molecule type" value="Genomic_DNA"/>
</dbReference>
<accession>A0A2P5F928</accession>
<comment type="caution">
    <text evidence="2">The sequence shown here is derived from an EMBL/GenBank/DDBJ whole genome shotgun (WGS) entry which is preliminary data.</text>
</comment>
<feature type="compositionally biased region" description="Acidic residues" evidence="1">
    <location>
        <begin position="79"/>
        <end position="93"/>
    </location>
</feature>
<keyword evidence="3" id="KW-1185">Reference proteome</keyword>
<feature type="region of interest" description="Disordered" evidence="1">
    <location>
        <begin position="71"/>
        <end position="93"/>
    </location>
</feature>
<dbReference type="OrthoDB" id="10442721at2759"/>
<reference evidence="3" key="1">
    <citation type="submission" date="2016-06" db="EMBL/GenBank/DDBJ databases">
        <title>Parallel loss of symbiosis genes in relatives of nitrogen-fixing non-legume Parasponia.</title>
        <authorList>
            <person name="Van Velzen R."/>
            <person name="Holmer R."/>
            <person name="Bu F."/>
            <person name="Rutten L."/>
            <person name="Van Zeijl A."/>
            <person name="Liu W."/>
            <person name="Santuari L."/>
            <person name="Cao Q."/>
            <person name="Sharma T."/>
            <person name="Shen D."/>
            <person name="Roswanjaya Y."/>
            <person name="Wardhani T."/>
            <person name="Kalhor M.S."/>
            <person name="Jansen J."/>
            <person name="Van den Hoogen J."/>
            <person name="Gungor B."/>
            <person name="Hartog M."/>
            <person name="Hontelez J."/>
            <person name="Verver J."/>
            <person name="Yang W.-C."/>
            <person name="Schijlen E."/>
            <person name="Repin R."/>
            <person name="Schilthuizen M."/>
            <person name="Schranz E."/>
            <person name="Heidstra R."/>
            <person name="Miyata K."/>
            <person name="Fedorova E."/>
            <person name="Kohlen W."/>
            <person name="Bisseling T."/>
            <person name="Smit S."/>
            <person name="Geurts R."/>
        </authorList>
    </citation>
    <scope>NUCLEOTIDE SEQUENCE [LARGE SCALE GENOMIC DNA]</scope>
    <source>
        <strain evidence="3">cv. RG33-2</strain>
    </source>
</reference>
<dbReference type="Proteomes" id="UP000237000">
    <property type="component" value="Unassembled WGS sequence"/>
</dbReference>
<sequence length="93" mass="9893">MTGCSIDIRKVIHASIMTTLRHKKYNAITETFILKSTDGLSLGAGSLGTTLARPGFSGIASDLNDIPSIPPYLAHSSANEDDEDELGGNDEEE</sequence>
<dbReference type="InParanoid" id="A0A2P5F928"/>
<protein>
    <submittedName>
        <fullName evidence="2">Uncharacterized protein</fullName>
    </submittedName>
</protein>
<evidence type="ECO:0000256" key="1">
    <source>
        <dbReference type="SAM" id="MobiDB-lite"/>
    </source>
</evidence>
<dbReference type="AlphaFoldDB" id="A0A2P5F928"/>
<evidence type="ECO:0000313" key="2">
    <source>
        <dbReference type="EMBL" id="PON94297.1"/>
    </source>
</evidence>
<name>A0A2P5F928_TREOI</name>
<organism evidence="2 3">
    <name type="scientific">Trema orientale</name>
    <name type="common">Charcoal tree</name>
    <name type="synonym">Celtis orientalis</name>
    <dbReference type="NCBI Taxonomy" id="63057"/>
    <lineage>
        <taxon>Eukaryota</taxon>
        <taxon>Viridiplantae</taxon>
        <taxon>Streptophyta</taxon>
        <taxon>Embryophyta</taxon>
        <taxon>Tracheophyta</taxon>
        <taxon>Spermatophyta</taxon>
        <taxon>Magnoliopsida</taxon>
        <taxon>eudicotyledons</taxon>
        <taxon>Gunneridae</taxon>
        <taxon>Pentapetalae</taxon>
        <taxon>rosids</taxon>
        <taxon>fabids</taxon>
        <taxon>Rosales</taxon>
        <taxon>Cannabaceae</taxon>
        <taxon>Trema</taxon>
    </lineage>
</organism>